<dbReference type="PROSITE" id="PS00583">
    <property type="entry name" value="PFKB_KINASES_1"/>
    <property type="match status" value="1"/>
</dbReference>
<reference evidence="15 16" key="1">
    <citation type="submission" date="2024-09" db="EMBL/GenBank/DDBJ databases">
        <title>Floridaenema gen nov. (Aerosakkonemataceae, Aerosakkonematales ord. nov., Cyanobacteria) from benthic tropical and subtropical fresh waters, with the description of four new species.</title>
        <authorList>
            <person name="Moretto J.A."/>
            <person name="Berthold D.E."/>
            <person name="Lefler F.W."/>
            <person name="Huang I.-S."/>
            <person name="Laughinghouse H. IV."/>
        </authorList>
    </citation>
    <scope>NUCLEOTIDE SEQUENCE [LARGE SCALE GENOMIC DNA]</scope>
    <source>
        <strain evidence="15 16">BLCC-F50</strain>
    </source>
</reference>
<comment type="similarity">
    <text evidence="1 13">Belongs to the carbohydrate kinase PfkB family.</text>
</comment>
<dbReference type="PANTHER" id="PTHR10584">
    <property type="entry name" value="SUGAR KINASE"/>
    <property type="match status" value="1"/>
</dbReference>
<evidence type="ECO:0000256" key="4">
    <source>
        <dbReference type="ARBA" id="ARBA00022679"/>
    </source>
</evidence>
<evidence type="ECO:0000313" key="15">
    <source>
        <dbReference type="EMBL" id="MFB2893937.1"/>
    </source>
</evidence>
<evidence type="ECO:0000256" key="11">
    <source>
        <dbReference type="ARBA" id="ARBA00023277"/>
    </source>
</evidence>
<feature type="non-terminal residue" evidence="15">
    <location>
        <position position="314"/>
    </location>
</feature>
<keyword evidence="6" id="KW-0547">Nucleotide-binding</keyword>
<dbReference type="InterPro" id="IPR029056">
    <property type="entry name" value="Ribokinase-like"/>
</dbReference>
<dbReference type="InterPro" id="IPR002139">
    <property type="entry name" value="Ribo/fructo_kinase"/>
</dbReference>
<evidence type="ECO:0000256" key="9">
    <source>
        <dbReference type="ARBA" id="ARBA00022842"/>
    </source>
</evidence>
<gene>
    <name evidence="15" type="primary">rbsK</name>
    <name evidence="15" type="ORF">ACE1CI_13590</name>
</gene>
<dbReference type="CDD" id="cd01174">
    <property type="entry name" value="ribokinase"/>
    <property type="match status" value="1"/>
</dbReference>
<evidence type="ECO:0000256" key="3">
    <source>
        <dbReference type="ARBA" id="ARBA00016943"/>
    </source>
</evidence>
<dbReference type="Proteomes" id="UP001576784">
    <property type="component" value="Unassembled WGS sequence"/>
</dbReference>
<organism evidence="15 16">
    <name type="scientific">Floridaenema flaviceps BLCC-F50</name>
    <dbReference type="NCBI Taxonomy" id="3153642"/>
    <lineage>
        <taxon>Bacteria</taxon>
        <taxon>Bacillati</taxon>
        <taxon>Cyanobacteriota</taxon>
        <taxon>Cyanophyceae</taxon>
        <taxon>Oscillatoriophycideae</taxon>
        <taxon>Aerosakkonematales</taxon>
        <taxon>Aerosakkonemataceae</taxon>
        <taxon>Floridanema</taxon>
        <taxon>Floridanema flaviceps</taxon>
    </lineage>
</organism>
<evidence type="ECO:0000256" key="2">
    <source>
        <dbReference type="ARBA" id="ARBA00012035"/>
    </source>
</evidence>
<evidence type="ECO:0000256" key="6">
    <source>
        <dbReference type="ARBA" id="ARBA00022741"/>
    </source>
</evidence>
<dbReference type="EC" id="2.7.1.15" evidence="2 12"/>
<dbReference type="PRINTS" id="PR00990">
    <property type="entry name" value="RIBOKINASE"/>
</dbReference>
<keyword evidence="4 13" id="KW-0808">Transferase</keyword>
<dbReference type="PANTHER" id="PTHR10584:SF166">
    <property type="entry name" value="RIBOKINASE"/>
    <property type="match status" value="1"/>
</dbReference>
<dbReference type="InterPro" id="IPR017583">
    <property type="entry name" value="Tagatose/fructose_Pkinase"/>
</dbReference>
<feature type="domain" description="Carbohydrate kinase PfkB" evidence="14">
    <location>
        <begin position="3"/>
        <end position="294"/>
    </location>
</feature>
<dbReference type="Pfam" id="PF00294">
    <property type="entry name" value="PfkB"/>
    <property type="match status" value="1"/>
</dbReference>
<keyword evidence="8" id="KW-0067">ATP-binding</keyword>
<dbReference type="InterPro" id="IPR002173">
    <property type="entry name" value="Carboh/pur_kinase_PfkB_CS"/>
</dbReference>
<dbReference type="PIRSF" id="PIRSF000535">
    <property type="entry name" value="1PFK/6PFK/LacC"/>
    <property type="match status" value="1"/>
</dbReference>
<sequence length="314" mass="32905">MSIIVFGSINMDLVTRSPRLPVPGETLLGYDFFTAPGGKGANQAVGSALLGRTTYMIGRVGNDNFGQELLASLKVAGVQTDSILIDDTTSSGVAVISVDDRSENTIIVVPGANGKVNHTDVERLEKFLPNASVLLLQLEVPIPAIIAAAEAAKKAKVKVILDPAPAPEKLPDELYSLTDVITPNETEASRLVGFEITNQETMTKAAEFLIGKGVETVVLKLGSKGVFCATATESFMLPAFKVNAIDTVAAGDAFNAAMAAAFDSGLSLREAIKWGAAAGALATTKKGAQPSLPNKETFESTLLSVRRRSRRGSG</sequence>
<keyword evidence="5" id="KW-0479">Metal-binding</keyword>
<keyword evidence="9" id="KW-0460">Magnesium</keyword>
<dbReference type="EMBL" id="JBHFNR010000091">
    <property type="protein sequence ID" value="MFB2893937.1"/>
    <property type="molecule type" value="Genomic_DNA"/>
</dbReference>
<accession>A0ABV4XR79</accession>
<protein>
    <recommendedName>
        <fullName evidence="3 12">Ribokinase</fullName>
        <ecNumber evidence="2 12">2.7.1.15</ecNumber>
    </recommendedName>
</protein>
<comment type="caution">
    <text evidence="15">The sequence shown here is derived from an EMBL/GenBank/DDBJ whole genome shotgun (WGS) entry which is preliminary data.</text>
</comment>
<dbReference type="SUPFAM" id="SSF53613">
    <property type="entry name" value="Ribokinase-like"/>
    <property type="match status" value="1"/>
</dbReference>
<keyword evidence="10" id="KW-0630">Potassium</keyword>
<name>A0ABV4XR79_9CYAN</name>
<dbReference type="HAMAP" id="MF_01987">
    <property type="entry name" value="Ribokinase"/>
    <property type="match status" value="1"/>
</dbReference>
<evidence type="ECO:0000256" key="12">
    <source>
        <dbReference type="NCBIfam" id="TIGR02152"/>
    </source>
</evidence>
<evidence type="ECO:0000256" key="7">
    <source>
        <dbReference type="ARBA" id="ARBA00022777"/>
    </source>
</evidence>
<evidence type="ECO:0000256" key="10">
    <source>
        <dbReference type="ARBA" id="ARBA00022958"/>
    </source>
</evidence>
<keyword evidence="16" id="KW-1185">Reference proteome</keyword>
<evidence type="ECO:0000259" key="14">
    <source>
        <dbReference type="Pfam" id="PF00294"/>
    </source>
</evidence>
<dbReference type="GO" id="GO:0004747">
    <property type="term" value="F:ribokinase activity"/>
    <property type="evidence" value="ECO:0007669"/>
    <property type="project" value="UniProtKB-EC"/>
</dbReference>
<dbReference type="Gene3D" id="3.40.1190.20">
    <property type="match status" value="1"/>
</dbReference>
<evidence type="ECO:0000256" key="5">
    <source>
        <dbReference type="ARBA" id="ARBA00022723"/>
    </source>
</evidence>
<evidence type="ECO:0000313" key="16">
    <source>
        <dbReference type="Proteomes" id="UP001576784"/>
    </source>
</evidence>
<dbReference type="InterPro" id="IPR011611">
    <property type="entry name" value="PfkB_dom"/>
</dbReference>
<dbReference type="PROSITE" id="PS00584">
    <property type="entry name" value="PFKB_KINASES_2"/>
    <property type="match status" value="1"/>
</dbReference>
<keyword evidence="11" id="KW-0119">Carbohydrate metabolism</keyword>
<dbReference type="NCBIfam" id="TIGR02152">
    <property type="entry name" value="D_ribokin_bact"/>
    <property type="match status" value="1"/>
</dbReference>
<evidence type="ECO:0000256" key="8">
    <source>
        <dbReference type="ARBA" id="ARBA00022840"/>
    </source>
</evidence>
<evidence type="ECO:0000256" key="1">
    <source>
        <dbReference type="ARBA" id="ARBA00010688"/>
    </source>
</evidence>
<proteinExistence type="inferred from homology"/>
<keyword evidence="7 13" id="KW-0418">Kinase</keyword>
<evidence type="ECO:0000256" key="13">
    <source>
        <dbReference type="RuleBase" id="RU003704"/>
    </source>
</evidence>
<dbReference type="RefSeq" id="WP_413263593.1">
    <property type="nucleotide sequence ID" value="NZ_JBHFNR010000091.1"/>
</dbReference>
<dbReference type="InterPro" id="IPR011877">
    <property type="entry name" value="Ribokinase"/>
</dbReference>